<feature type="compositionally biased region" description="Acidic residues" evidence="6">
    <location>
        <begin position="1327"/>
        <end position="1337"/>
    </location>
</feature>
<dbReference type="PROSITE" id="PS50967">
    <property type="entry name" value="HRDC"/>
    <property type="match status" value="1"/>
</dbReference>
<feature type="compositionally biased region" description="Polar residues" evidence="6">
    <location>
        <begin position="27"/>
        <end position="45"/>
    </location>
</feature>
<feature type="domain" description="HRDC" evidence="7">
    <location>
        <begin position="780"/>
        <end position="860"/>
    </location>
</feature>
<dbReference type="GO" id="GO:0071038">
    <property type="term" value="P:TRAMP-dependent tRNA surveillance pathway"/>
    <property type="evidence" value="ECO:0007669"/>
    <property type="project" value="TreeGrafter"/>
</dbReference>
<evidence type="ECO:0000313" key="9">
    <source>
        <dbReference type="Proteomes" id="UP000221165"/>
    </source>
</evidence>
<evidence type="ECO:0000256" key="6">
    <source>
        <dbReference type="SAM" id="MobiDB-lite"/>
    </source>
</evidence>
<feature type="compositionally biased region" description="Basic and acidic residues" evidence="6">
    <location>
        <begin position="1286"/>
        <end position="1302"/>
    </location>
</feature>
<dbReference type="GO" id="GO:0071037">
    <property type="term" value="P:nuclear polyadenylation-dependent snRNA catabolic process"/>
    <property type="evidence" value="ECO:0007669"/>
    <property type="project" value="TreeGrafter"/>
</dbReference>
<dbReference type="GO" id="GO:0000175">
    <property type="term" value="F:3'-5'-RNA exonuclease activity"/>
    <property type="evidence" value="ECO:0007669"/>
    <property type="project" value="InterPro"/>
</dbReference>
<feature type="compositionally biased region" description="Basic and acidic residues" evidence="6">
    <location>
        <begin position="889"/>
        <end position="914"/>
    </location>
</feature>
<keyword evidence="9" id="KW-1185">Reference proteome</keyword>
<dbReference type="Gene3D" id="1.10.150.80">
    <property type="entry name" value="HRDC domain"/>
    <property type="match status" value="1"/>
</dbReference>
<dbReference type="CDD" id="cd06147">
    <property type="entry name" value="Rrp6p_like_exo"/>
    <property type="match status" value="1"/>
</dbReference>
<dbReference type="GO" id="GO:0071039">
    <property type="term" value="P:nuclear polyadenylation-dependent CUT catabolic process"/>
    <property type="evidence" value="ECO:0007669"/>
    <property type="project" value="TreeGrafter"/>
</dbReference>
<feature type="region of interest" description="Disordered" evidence="6">
    <location>
        <begin position="866"/>
        <end position="1102"/>
    </location>
</feature>
<dbReference type="InterPro" id="IPR010997">
    <property type="entry name" value="HRDC-like_sf"/>
</dbReference>
<dbReference type="GeneID" id="94427565"/>
<feature type="compositionally biased region" description="Basic and acidic residues" evidence="6">
    <location>
        <begin position="184"/>
        <end position="194"/>
    </location>
</feature>
<dbReference type="GO" id="GO:0000176">
    <property type="term" value="C:nuclear exosome (RNase complex)"/>
    <property type="evidence" value="ECO:0007669"/>
    <property type="project" value="TreeGrafter"/>
</dbReference>
<feature type="compositionally biased region" description="Low complexity" evidence="6">
    <location>
        <begin position="867"/>
        <end position="882"/>
    </location>
</feature>
<evidence type="ECO:0000259" key="7">
    <source>
        <dbReference type="PROSITE" id="PS50967"/>
    </source>
</evidence>
<dbReference type="GO" id="GO:0000166">
    <property type="term" value="F:nucleotide binding"/>
    <property type="evidence" value="ECO:0007669"/>
    <property type="project" value="InterPro"/>
</dbReference>
<dbReference type="PANTHER" id="PTHR12124:SF47">
    <property type="entry name" value="EXOSOME COMPONENT 10"/>
    <property type="match status" value="1"/>
</dbReference>
<feature type="region of interest" description="Disordered" evidence="6">
    <location>
        <begin position="314"/>
        <end position="464"/>
    </location>
</feature>
<comment type="caution">
    <text evidence="8">The sequence shown here is derived from an EMBL/GenBank/DDBJ whole genome shotgun (WGS) entry which is preliminary data.</text>
</comment>
<dbReference type="VEuPathDB" id="ToxoDB:CSUI_004160"/>
<dbReference type="GO" id="GO:0071040">
    <property type="term" value="P:nuclear polyadenylation-dependent antisense transcript catabolic process"/>
    <property type="evidence" value="ECO:0007669"/>
    <property type="project" value="TreeGrafter"/>
</dbReference>
<dbReference type="InterPro" id="IPR002121">
    <property type="entry name" value="HRDC_dom"/>
</dbReference>
<feature type="region of interest" description="Disordered" evidence="6">
    <location>
        <begin position="1148"/>
        <end position="1169"/>
    </location>
</feature>
<evidence type="ECO:0000313" key="8">
    <source>
        <dbReference type="EMBL" id="PHJ21994.1"/>
    </source>
</evidence>
<dbReference type="GO" id="GO:0071036">
    <property type="term" value="P:nuclear polyadenylation-dependent snoRNA catabolic process"/>
    <property type="evidence" value="ECO:0007669"/>
    <property type="project" value="TreeGrafter"/>
</dbReference>
<dbReference type="OrthoDB" id="2250022at2759"/>
<accession>A0A2C6L293</accession>
<feature type="compositionally biased region" description="Polar residues" evidence="6">
    <location>
        <begin position="1509"/>
        <end position="1534"/>
    </location>
</feature>
<dbReference type="Pfam" id="PF00570">
    <property type="entry name" value="HRDC"/>
    <property type="match status" value="1"/>
</dbReference>
<evidence type="ECO:0000256" key="5">
    <source>
        <dbReference type="ARBA" id="ARBA00023242"/>
    </source>
</evidence>
<feature type="compositionally biased region" description="Acidic residues" evidence="6">
    <location>
        <begin position="317"/>
        <end position="333"/>
    </location>
</feature>
<feature type="compositionally biased region" description="Basic residues" evidence="6">
    <location>
        <begin position="915"/>
        <end position="925"/>
    </location>
</feature>
<organism evidence="8 9">
    <name type="scientific">Cystoisospora suis</name>
    <dbReference type="NCBI Taxonomy" id="483139"/>
    <lineage>
        <taxon>Eukaryota</taxon>
        <taxon>Sar</taxon>
        <taxon>Alveolata</taxon>
        <taxon>Apicomplexa</taxon>
        <taxon>Conoidasida</taxon>
        <taxon>Coccidia</taxon>
        <taxon>Eucoccidiorida</taxon>
        <taxon>Eimeriorina</taxon>
        <taxon>Sarcocystidae</taxon>
        <taxon>Cystoisospora</taxon>
    </lineage>
</organism>
<dbReference type="SUPFAM" id="SSF47819">
    <property type="entry name" value="HRDC-like"/>
    <property type="match status" value="1"/>
</dbReference>
<evidence type="ECO:0000256" key="2">
    <source>
        <dbReference type="ARBA" id="ARBA00022722"/>
    </source>
</evidence>
<dbReference type="EMBL" id="MIGC01001908">
    <property type="protein sequence ID" value="PHJ21994.1"/>
    <property type="molecule type" value="Genomic_DNA"/>
</dbReference>
<feature type="region of interest" description="Disordered" evidence="6">
    <location>
        <begin position="1274"/>
        <end position="1536"/>
    </location>
</feature>
<dbReference type="InterPro" id="IPR045092">
    <property type="entry name" value="Rrp6-like"/>
</dbReference>
<feature type="compositionally biased region" description="Basic and acidic residues" evidence="6">
    <location>
        <begin position="1081"/>
        <end position="1092"/>
    </location>
</feature>
<name>A0A2C6L293_9APIC</name>
<feature type="compositionally biased region" description="Low complexity" evidence="6">
    <location>
        <begin position="1"/>
        <end position="17"/>
    </location>
</feature>
<proteinExistence type="predicted"/>
<gene>
    <name evidence="8" type="ORF">CSUI_004160</name>
</gene>
<dbReference type="PANTHER" id="PTHR12124">
    <property type="entry name" value="POLYMYOSITIS/SCLERODERMA AUTOANTIGEN-RELATED"/>
    <property type="match status" value="1"/>
</dbReference>
<dbReference type="GO" id="GO:0071044">
    <property type="term" value="P:histone mRNA catabolic process"/>
    <property type="evidence" value="ECO:0007669"/>
    <property type="project" value="TreeGrafter"/>
</dbReference>
<dbReference type="GO" id="GO:0003727">
    <property type="term" value="F:single-stranded RNA binding"/>
    <property type="evidence" value="ECO:0007669"/>
    <property type="project" value="TreeGrafter"/>
</dbReference>
<feature type="compositionally biased region" description="Basic and acidic residues" evidence="6">
    <location>
        <begin position="1400"/>
        <end position="1418"/>
    </location>
</feature>
<dbReference type="RefSeq" id="XP_067923672.1">
    <property type="nucleotide sequence ID" value="XM_068064354.1"/>
</dbReference>
<feature type="compositionally biased region" description="Polar residues" evidence="6">
    <location>
        <begin position="1384"/>
        <end position="1399"/>
    </location>
</feature>
<feature type="compositionally biased region" description="Basic residues" evidence="6">
    <location>
        <begin position="1356"/>
        <end position="1367"/>
    </location>
</feature>
<feature type="compositionally biased region" description="Basic and acidic residues" evidence="6">
    <location>
        <begin position="1054"/>
        <end position="1063"/>
    </location>
</feature>
<reference evidence="8 9" key="1">
    <citation type="journal article" date="2017" name="Int. J. Parasitol.">
        <title>The genome of the protozoan parasite Cystoisospora suis and a reverse vaccinology approach to identify vaccine candidates.</title>
        <authorList>
            <person name="Palmieri N."/>
            <person name="Shrestha A."/>
            <person name="Ruttkowski B."/>
            <person name="Beck T."/>
            <person name="Vogl C."/>
            <person name="Tomley F."/>
            <person name="Blake D.P."/>
            <person name="Joachim A."/>
        </authorList>
    </citation>
    <scope>NUCLEOTIDE SEQUENCE [LARGE SCALE GENOMIC DNA]</scope>
    <source>
        <strain evidence="8 9">Wien I</strain>
    </source>
</reference>
<sequence length="1559" mass="170731">MNFSVPSLDSLLFPSPSGEKGKDPKTGGSTDSPATETVSGPQPSAKNEGKNTVRELLSVVSKLVASAKSIPSGDEYSLRTSGTPAAASATHKAAEETLEALELITSLSRPGNTFAPACRHNLYIHRALSSETSPTQSGTRKEKKHLFPIFQDFLDDLFDDVDRALAHHDKFPNTPLPRASKKKKGEDSSRDASSHPKTSPDANAAKKSSDSLFPPGHITSLSVFSSSSSSSPSSTSFSRPDNTAARSACKKLHEELAFSVRNRPQRAWIHLIDNFSSRFIPRLPTKPHAKEPLHPCFLRAQKIRLKRMRKIKSLLEGQEEDHETETSGEEEEQELQKTKTSCQDNSIKSANQQSSGGGEEDTLSNSKGEEDKTQSSLTHAASHGRQEPDVPASQISSSSSSSPSTTTGGTPSLVLSPSLSSHLHGRGVLPSPVSQGNLRSTGRTERSSSSLASSSACEGDHTNRSFASPYSYPGILRSYEGDTAPPLPHVYETELQALRWRGDDGRSAIEGVFSGAKLFTPCKPKEPKDICDTPLIRITTKEELQDLVDELGNGSHPIIAFDLEHHSFFSYRGFTCLIQMSTREKDYLIDPFPLFEHLHLLNEITANPRILKIFHGADSDIIWLQRDFSVYVVNMFDTCIAARTLALPGGASLANLLRIYCDVEANKQYQLADWRKRPLTADMEHYARSDTHYLPYIFDVMKNQLLFRTDVGGEGVGTGGSFPAVTGLEEDLEVTQAGEQAMQFVLERSRDVCLKLHVELPFDASTEAEILLKKNRAGLSPLSYVVFINLLNWRDMTARRLDRSPISIATPAHLLLLAQKRPTSSIEFSAAIRPVPATLRHSMEEIVKLIQKSLLDSEAAERAALACSSSFSPRPSPCDFSPYRSSRVAHVDGKEEEVANNKEGKSRREEEESKRRRGSRRKRKRERESQEEVKEDDTSSLSSGSSSQSDKDEEEDELLPRAVILQQAAAKSRKKALNETSFSSFSSSLQKASEEKENALHSASPEEETTTPVLLEKSQKKQKSSTSSLTPCASPPTKKQEKASRGLITAPATDRADVDSKEKSAKKRLSTPALSLTTIGDDGRDGLAHETTPEGVAVPGTRKRRRIDLPKVVMKVASTEAMIEEASFPDFLKPIPLVTSLYVPPSEWRRRGSKENSPPSPSSFPSSSRSVARRVYAELQLVEQLYLLVDHERANDLTECLYFPSLSSSSIPSATSCLLAAPSSSKEDHLHSPGLPSLESPQVHLSERLDIRPSPTTQNLAFLPSVTLPAPPPPAALLAALGESPNSREKVAEEKSAGCVDREQEENVDGEASQSRSRSKDRSERDDGQEEEEEEMDESLREGDGGREEVFIVAKQKWKRRKRKRGKGGGSSSSNNKDEDASEDSQNNSSPVQPGQQKPFQERSIRGDTNDKERKEETSYLAGNERIKIEPSSSSSSSPTTCASHQVSASPPHRDSQRSGVYTPLSTHRVSPSGGSGKSPSPTRAEGHSLKQDSNKSSYAAQVKREPSDVSNTSGGSLHKSQVAKQKQKNSNPMSWLPAAFVDRKLTAAPLPKFTGRKK</sequence>
<dbReference type="Pfam" id="PF01612">
    <property type="entry name" value="DNA_pol_A_exo1"/>
    <property type="match status" value="1"/>
</dbReference>
<feature type="compositionally biased region" description="Polar residues" evidence="6">
    <location>
        <begin position="339"/>
        <end position="354"/>
    </location>
</feature>
<dbReference type="InterPro" id="IPR049559">
    <property type="entry name" value="Rrp6p-like_exo"/>
</dbReference>
<feature type="compositionally biased region" description="Basic and acidic residues" evidence="6">
    <location>
        <begin position="1485"/>
        <end position="1494"/>
    </location>
</feature>
<comment type="subcellular location">
    <subcellularLocation>
        <location evidence="1">Nucleus</location>
    </subcellularLocation>
</comment>
<keyword evidence="5" id="KW-0539">Nucleus</keyword>
<dbReference type="InterPro" id="IPR036397">
    <property type="entry name" value="RNaseH_sf"/>
</dbReference>
<feature type="compositionally biased region" description="Polar residues" evidence="6">
    <location>
        <begin position="1439"/>
        <end position="1449"/>
    </location>
</feature>
<feature type="compositionally biased region" description="Polar residues" evidence="6">
    <location>
        <begin position="1458"/>
        <end position="1470"/>
    </location>
</feature>
<dbReference type="Gene3D" id="3.30.420.10">
    <property type="entry name" value="Ribonuclease H-like superfamily/Ribonuclease H"/>
    <property type="match status" value="1"/>
</dbReference>
<keyword evidence="2" id="KW-0540">Nuclease</keyword>
<protein>
    <submittedName>
        <fullName evidence="8">Exosome component</fullName>
    </submittedName>
</protein>
<feature type="compositionally biased region" description="Basic and acidic residues" evidence="6">
    <location>
        <begin position="1338"/>
        <end position="1350"/>
    </location>
</feature>
<feature type="region of interest" description="Disordered" evidence="6">
    <location>
        <begin position="168"/>
        <end position="213"/>
    </location>
</feature>
<dbReference type="Proteomes" id="UP000221165">
    <property type="component" value="Unassembled WGS sequence"/>
</dbReference>
<dbReference type="InterPro" id="IPR044876">
    <property type="entry name" value="HRDC_dom_sf"/>
</dbReference>
<feature type="compositionally biased region" description="Low complexity" evidence="6">
    <location>
        <begin position="939"/>
        <end position="948"/>
    </location>
</feature>
<dbReference type="InterPro" id="IPR012337">
    <property type="entry name" value="RNaseH-like_sf"/>
</dbReference>
<dbReference type="SUPFAM" id="SSF53098">
    <property type="entry name" value="Ribonuclease H-like"/>
    <property type="match status" value="1"/>
</dbReference>
<dbReference type="GO" id="GO:0071051">
    <property type="term" value="P:poly(A)-dependent snoRNA 3'-end processing"/>
    <property type="evidence" value="ECO:0007669"/>
    <property type="project" value="TreeGrafter"/>
</dbReference>
<dbReference type="InterPro" id="IPR002562">
    <property type="entry name" value="3'-5'_exonuclease_dom"/>
</dbReference>
<feature type="region of interest" description="Disordered" evidence="6">
    <location>
        <begin position="1"/>
        <end position="52"/>
    </location>
</feature>
<evidence type="ECO:0000256" key="3">
    <source>
        <dbReference type="ARBA" id="ARBA00022801"/>
    </source>
</evidence>
<feature type="compositionally biased region" description="Low complexity" evidence="6">
    <location>
        <begin position="447"/>
        <end position="456"/>
    </location>
</feature>
<evidence type="ECO:0000256" key="4">
    <source>
        <dbReference type="ARBA" id="ARBA00022839"/>
    </source>
</evidence>
<dbReference type="GO" id="GO:0005730">
    <property type="term" value="C:nucleolus"/>
    <property type="evidence" value="ECO:0007669"/>
    <property type="project" value="TreeGrafter"/>
</dbReference>
<dbReference type="SMART" id="SM00474">
    <property type="entry name" value="35EXOc"/>
    <property type="match status" value="1"/>
</dbReference>
<keyword evidence="3" id="KW-0378">Hydrolase</keyword>
<keyword evidence="4" id="KW-0269">Exonuclease</keyword>
<dbReference type="GO" id="GO:0071035">
    <property type="term" value="P:nuclear polyadenylation-dependent rRNA catabolic process"/>
    <property type="evidence" value="ECO:0007669"/>
    <property type="project" value="TreeGrafter"/>
</dbReference>
<dbReference type="GO" id="GO:0000467">
    <property type="term" value="P:exonucleolytic trimming to generate mature 3'-end of 5.8S rRNA from tricistronic rRNA transcript (SSU-rRNA, 5.8S rRNA, LSU-rRNA)"/>
    <property type="evidence" value="ECO:0007669"/>
    <property type="project" value="InterPro"/>
</dbReference>
<feature type="compositionally biased region" description="Low complexity" evidence="6">
    <location>
        <begin position="396"/>
        <end position="422"/>
    </location>
</feature>
<evidence type="ECO:0000256" key="1">
    <source>
        <dbReference type="ARBA" id="ARBA00004123"/>
    </source>
</evidence>